<feature type="region of interest" description="Disordered" evidence="1">
    <location>
        <begin position="190"/>
        <end position="220"/>
    </location>
</feature>
<organism evidence="2">
    <name type="scientific">Oryza meridionalis</name>
    <dbReference type="NCBI Taxonomy" id="40149"/>
    <lineage>
        <taxon>Eukaryota</taxon>
        <taxon>Viridiplantae</taxon>
        <taxon>Streptophyta</taxon>
        <taxon>Embryophyta</taxon>
        <taxon>Tracheophyta</taxon>
        <taxon>Spermatophyta</taxon>
        <taxon>Magnoliopsida</taxon>
        <taxon>Liliopsida</taxon>
        <taxon>Poales</taxon>
        <taxon>Poaceae</taxon>
        <taxon>BOP clade</taxon>
        <taxon>Oryzoideae</taxon>
        <taxon>Oryzeae</taxon>
        <taxon>Oryzinae</taxon>
        <taxon>Oryza</taxon>
    </lineage>
</organism>
<evidence type="ECO:0000313" key="3">
    <source>
        <dbReference type="Proteomes" id="UP000008021"/>
    </source>
</evidence>
<evidence type="ECO:0000256" key="1">
    <source>
        <dbReference type="SAM" id="MobiDB-lite"/>
    </source>
</evidence>
<protein>
    <submittedName>
        <fullName evidence="2">Uncharacterized protein</fullName>
    </submittedName>
</protein>
<dbReference type="HOGENOM" id="CLU_1257836_0_0_1"/>
<reference evidence="2" key="2">
    <citation type="submission" date="2018-05" db="EMBL/GenBank/DDBJ databases">
        <title>OmerRS3 (Oryza meridionalis Reference Sequence Version 3).</title>
        <authorList>
            <person name="Zhang J."/>
            <person name="Kudrna D."/>
            <person name="Lee S."/>
            <person name="Talag J."/>
            <person name="Welchert J."/>
            <person name="Wing R.A."/>
        </authorList>
    </citation>
    <scope>NUCLEOTIDE SEQUENCE [LARGE SCALE GENOMIC DNA]</scope>
    <source>
        <strain evidence="2">cv. OR44</strain>
    </source>
</reference>
<reference evidence="2" key="1">
    <citation type="submission" date="2015-04" db="UniProtKB">
        <authorList>
            <consortium name="EnsemblPlants"/>
        </authorList>
    </citation>
    <scope>IDENTIFICATION</scope>
</reference>
<proteinExistence type="predicted"/>
<dbReference type="Proteomes" id="UP000008021">
    <property type="component" value="Chromosome 5"/>
</dbReference>
<keyword evidence="3" id="KW-1185">Reference proteome</keyword>
<dbReference type="Gramene" id="OMERI05G20730.6">
    <property type="protein sequence ID" value="OMERI05G20730.6"/>
    <property type="gene ID" value="OMERI05G20730"/>
</dbReference>
<sequence length="220" mass="22513">MDALNLGCICLFVVPGDGDGDPTATASAAPGGATRSGVASHLASMYRCFLHGAMCMPLSRAHCFAAAHMTRTTQRSRSARPTNASGISGDRGHLDLQIALLYPASRSHSARNRSVHLRQPPPPAAAARLAQEQAPAAAARICLMASSASAWILLSAELILASASYTSACKQPPRISCECCSFQNALHLAAPPDPSSSLPSSSPPPPAQTPGGELGSSASS</sequence>
<evidence type="ECO:0000313" key="2">
    <source>
        <dbReference type="EnsemblPlants" id="OMERI05G20730.6"/>
    </source>
</evidence>
<accession>A0A0E0DU04</accession>
<dbReference type="AlphaFoldDB" id="A0A0E0DU04"/>
<dbReference type="EnsemblPlants" id="OMERI05G20730.6">
    <property type="protein sequence ID" value="OMERI05G20730.6"/>
    <property type="gene ID" value="OMERI05G20730"/>
</dbReference>
<name>A0A0E0DU04_9ORYZ</name>